<dbReference type="EMBL" id="CP094534">
    <property type="protein sequence ID" value="UOE36273.1"/>
    <property type="molecule type" value="Genomic_DNA"/>
</dbReference>
<gene>
    <name evidence="1" type="ORF">MTP16_11660</name>
</gene>
<evidence type="ECO:0000313" key="2">
    <source>
        <dbReference type="Proteomes" id="UP000831390"/>
    </source>
</evidence>
<organism evidence="1 2">
    <name type="scientific">Hymenobacter monticola</name>
    <dbReference type="NCBI Taxonomy" id="1705399"/>
    <lineage>
        <taxon>Bacteria</taxon>
        <taxon>Pseudomonadati</taxon>
        <taxon>Bacteroidota</taxon>
        <taxon>Cytophagia</taxon>
        <taxon>Cytophagales</taxon>
        <taxon>Hymenobacteraceae</taxon>
        <taxon>Hymenobacter</taxon>
    </lineage>
</organism>
<dbReference type="PROSITE" id="PS51257">
    <property type="entry name" value="PROKAR_LIPOPROTEIN"/>
    <property type="match status" value="1"/>
</dbReference>
<accession>A0ABY4BAU1</accession>
<reference evidence="1 2" key="1">
    <citation type="submission" date="2022-03" db="EMBL/GenBank/DDBJ databases">
        <title>Hymenobactersp. isolated from the air.</title>
        <authorList>
            <person name="Won M."/>
            <person name="Kwon S.-W."/>
        </authorList>
    </citation>
    <scope>NUCLEOTIDE SEQUENCE [LARGE SCALE GENOMIC DNA]</scope>
    <source>
        <strain evidence="1 2">KACC 22596</strain>
    </source>
</reference>
<sequence length="176" mass="20251">MPSNALRFSHFIGAAILLFLGTGTSCNTKHKGVHYSSMQVIGTSNITVVVDSLPIDSRKTPNPFYMELMTEKDTFLVRPTADELSFPKLTDSLTQVVLYFKDWYGPIQGATLKGEYQFLYFPNQPATIVIDTYPFEHPTAKRWLKQRKDRIYCEIRFPQTGRFFLTSLIQDKRVIK</sequence>
<evidence type="ECO:0000313" key="1">
    <source>
        <dbReference type="EMBL" id="UOE36273.1"/>
    </source>
</evidence>
<dbReference type="RefSeq" id="WP_243519920.1">
    <property type="nucleotide sequence ID" value="NZ_CP094534.1"/>
</dbReference>
<dbReference type="Proteomes" id="UP000831390">
    <property type="component" value="Chromosome"/>
</dbReference>
<keyword evidence="2" id="KW-1185">Reference proteome</keyword>
<proteinExistence type="predicted"/>
<name>A0ABY4BAU1_9BACT</name>
<protein>
    <recommendedName>
        <fullName evidence="3">Lipoprotein</fullName>
    </recommendedName>
</protein>
<evidence type="ECO:0008006" key="3">
    <source>
        <dbReference type="Google" id="ProtNLM"/>
    </source>
</evidence>